<organism evidence="2 3">
    <name type="scientific">Sutcliffiella horikoshii</name>
    <dbReference type="NCBI Taxonomy" id="79883"/>
    <lineage>
        <taxon>Bacteria</taxon>
        <taxon>Bacillati</taxon>
        <taxon>Bacillota</taxon>
        <taxon>Bacilli</taxon>
        <taxon>Bacillales</taxon>
        <taxon>Bacillaceae</taxon>
        <taxon>Sutcliffiella</taxon>
    </lineage>
</organism>
<gene>
    <name evidence="2" type="ORF">FZC76_10260</name>
</gene>
<sequence length="158" mass="18035">MSISIREAIKSDYNSLLPLFRQVHELHVYERPDLYKENSTPVGQGFFESQLADARQHIFVATIGNEIVGIVVMKEEDIIENSFVKARKILYINSLCVAETKRNKGIGKRLLQYVFEFGRSLNVESIELGVSERNSSAIKFYESVGMATKSRKMEIILD</sequence>
<protein>
    <submittedName>
        <fullName evidence="2">GNAT family N-acetyltransferase</fullName>
    </submittedName>
</protein>
<dbReference type="OrthoDB" id="9805924at2"/>
<dbReference type="PANTHER" id="PTHR43072">
    <property type="entry name" value="N-ACETYLTRANSFERASE"/>
    <property type="match status" value="1"/>
</dbReference>
<dbReference type="Gene3D" id="3.40.630.30">
    <property type="match status" value="1"/>
</dbReference>
<evidence type="ECO:0000259" key="1">
    <source>
        <dbReference type="PROSITE" id="PS51186"/>
    </source>
</evidence>
<dbReference type="InterPro" id="IPR000182">
    <property type="entry name" value="GNAT_dom"/>
</dbReference>
<proteinExistence type="predicted"/>
<evidence type="ECO:0000313" key="2">
    <source>
        <dbReference type="EMBL" id="TYS68123.1"/>
    </source>
</evidence>
<evidence type="ECO:0000313" key="3">
    <source>
        <dbReference type="Proteomes" id="UP000322524"/>
    </source>
</evidence>
<dbReference type="AlphaFoldDB" id="A0A5D4SXM2"/>
<name>A0A5D4SXM2_9BACI</name>
<dbReference type="RefSeq" id="WP_148988105.1">
    <property type="nucleotide sequence ID" value="NZ_VTEV01000004.1"/>
</dbReference>
<dbReference type="InterPro" id="IPR016181">
    <property type="entry name" value="Acyl_CoA_acyltransferase"/>
</dbReference>
<reference evidence="2 3" key="1">
    <citation type="submission" date="2019-08" db="EMBL/GenBank/DDBJ databases">
        <title>Bacillus genomes from the desert of Cuatro Cienegas, Coahuila.</title>
        <authorList>
            <person name="Olmedo-Alvarez G."/>
        </authorList>
    </citation>
    <scope>NUCLEOTIDE SEQUENCE [LARGE SCALE GENOMIC DNA]</scope>
    <source>
        <strain evidence="2 3">CH28_1T</strain>
    </source>
</reference>
<accession>A0A5D4SXM2</accession>
<dbReference type="PROSITE" id="PS51186">
    <property type="entry name" value="GNAT"/>
    <property type="match status" value="1"/>
</dbReference>
<comment type="caution">
    <text evidence="2">The sequence shown here is derived from an EMBL/GenBank/DDBJ whole genome shotgun (WGS) entry which is preliminary data.</text>
</comment>
<dbReference type="CDD" id="cd04301">
    <property type="entry name" value="NAT_SF"/>
    <property type="match status" value="1"/>
</dbReference>
<dbReference type="SUPFAM" id="SSF55729">
    <property type="entry name" value="Acyl-CoA N-acyltransferases (Nat)"/>
    <property type="match status" value="1"/>
</dbReference>
<feature type="domain" description="N-acetyltransferase" evidence="1">
    <location>
        <begin position="18"/>
        <end position="158"/>
    </location>
</feature>
<dbReference type="GO" id="GO:0016747">
    <property type="term" value="F:acyltransferase activity, transferring groups other than amino-acyl groups"/>
    <property type="evidence" value="ECO:0007669"/>
    <property type="project" value="InterPro"/>
</dbReference>
<dbReference type="EMBL" id="VTEV01000004">
    <property type="protein sequence ID" value="TYS68123.1"/>
    <property type="molecule type" value="Genomic_DNA"/>
</dbReference>
<dbReference type="Proteomes" id="UP000322524">
    <property type="component" value="Unassembled WGS sequence"/>
</dbReference>
<dbReference type="Pfam" id="PF00583">
    <property type="entry name" value="Acetyltransf_1"/>
    <property type="match status" value="1"/>
</dbReference>
<keyword evidence="2" id="KW-0808">Transferase</keyword>